<protein>
    <submittedName>
        <fullName evidence="1">Uncharacterized protein</fullName>
    </submittedName>
</protein>
<reference evidence="1" key="1">
    <citation type="submission" date="2014-11" db="EMBL/GenBank/DDBJ databases">
        <authorList>
            <person name="Amaro Gonzalez C."/>
        </authorList>
    </citation>
    <scope>NUCLEOTIDE SEQUENCE</scope>
</reference>
<evidence type="ECO:0000313" key="1">
    <source>
        <dbReference type="EMBL" id="JAH28840.1"/>
    </source>
</evidence>
<name>A0A0E9RK75_ANGAN</name>
<dbReference type="EMBL" id="GBXM01079737">
    <property type="protein sequence ID" value="JAH28840.1"/>
    <property type="molecule type" value="Transcribed_RNA"/>
</dbReference>
<proteinExistence type="predicted"/>
<organism evidence="1">
    <name type="scientific">Anguilla anguilla</name>
    <name type="common">European freshwater eel</name>
    <name type="synonym">Muraena anguilla</name>
    <dbReference type="NCBI Taxonomy" id="7936"/>
    <lineage>
        <taxon>Eukaryota</taxon>
        <taxon>Metazoa</taxon>
        <taxon>Chordata</taxon>
        <taxon>Craniata</taxon>
        <taxon>Vertebrata</taxon>
        <taxon>Euteleostomi</taxon>
        <taxon>Actinopterygii</taxon>
        <taxon>Neopterygii</taxon>
        <taxon>Teleostei</taxon>
        <taxon>Anguilliformes</taxon>
        <taxon>Anguillidae</taxon>
        <taxon>Anguilla</taxon>
    </lineage>
</organism>
<accession>A0A0E9RK75</accession>
<dbReference type="AlphaFoldDB" id="A0A0E9RK75"/>
<reference evidence="1" key="2">
    <citation type="journal article" date="2015" name="Fish Shellfish Immunol.">
        <title>Early steps in the European eel (Anguilla anguilla)-Vibrio vulnificus interaction in the gills: Role of the RtxA13 toxin.</title>
        <authorList>
            <person name="Callol A."/>
            <person name="Pajuelo D."/>
            <person name="Ebbesson L."/>
            <person name="Teles M."/>
            <person name="MacKenzie S."/>
            <person name="Amaro C."/>
        </authorList>
    </citation>
    <scope>NUCLEOTIDE SEQUENCE</scope>
</reference>
<sequence>MLEISSASVQGGPLCQISPLRILNLSTR</sequence>